<feature type="compositionally biased region" description="Basic and acidic residues" evidence="1">
    <location>
        <begin position="1"/>
        <end position="29"/>
    </location>
</feature>
<dbReference type="Proteomes" id="UP001589575">
    <property type="component" value="Unassembled WGS sequence"/>
</dbReference>
<name>A0ABV5G4N5_9MICC</name>
<protein>
    <submittedName>
        <fullName evidence="2">Uncharacterized protein</fullName>
    </submittedName>
</protein>
<feature type="region of interest" description="Disordered" evidence="1">
    <location>
        <begin position="1"/>
        <end position="58"/>
    </location>
</feature>
<feature type="compositionally biased region" description="Basic and acidic residues" evidence="1">
    <location>
        <begin position="48"/>
        <end position="58"/>
    </location>
</feature>
<comment type="caution">
    <text evidence="2">The sequence shown here is derived from an EMBL/GenBank/DDBJ whole genome shotgun (WGS) entry which is preliminary data.</text>
</comment>
<gene>
    <name evidence="2" type="ORF">ACFFX0_22925</name>
</gene>
<sequence>MTGARHDVQRSTVRSPDRPHRIVRTETRSLARPIRPLQGNETPIQAAPRRDRQGPTVA</sequence>
<organism evidence="2 3">
    <name type="scientific">Citricoccus parietis</name>
    <dbReference type="NCBI Taxonomy" id="592307"/>
    <lineage>
        <taxon>Bacteria</taxon>
        <taxon>Bacillati</taxon>
        <taxon>Actinomycetota</taxon>
        <taxon>Actinomycetes</taxon>
        <taxon>Micrococcales</taxon>
        <taxon>Micrococcaceae</taxon>
        <taxon>Citricoccus</taxon>
    </lineage>
</organism>
<reference evidence="2 3" key="1">
    <citation type="submission" date="2024-09" db="EMBL/GenBank/DDBJ databases">
        <authorList>
            <person name="Sun Q."/>
            <person name="Mori K."/>
        </authorList>
    </citation>
    <scope>NUCLEOTIDE SEQUENCE [LARGE SCALE GENOMIC DNA]</scope>
    <source>
        <strain evidence="2 3">CCM 7609</strain>
    </source>
</reference>
<evidence type="ECO:0000256" key="1">
    <source>
        <dbReference type="SAM" id="MobiDB-lite"/>
    </source>
</evidence>
<evidence type="ECO:0000313" key="2">
    <source>
        <dbReference type="EMBL" id="MFB9073895.1"/>
    </source>
</evidence>
<evidence type="ECO:0000313" key="3">
    <source>
        <dbReference type="Proteomes" id="UP001589575"/>
    </source>
</evidence>
<dbReference type="EMBL" id="JBHMFI010000001">
    <property type="protein sequence ID" value="MFB9073895.1"/>
    <property type="molecule type" value="Genomic_DNA"/>
</dbReference>
<proteinExistence type="predicted"/>
<keyword evidence="3" id="KW-1185">Reference proteome</keyword>
<accession>A0ABV5G4N5</accession>